<gene>
    <name evidence="1" type="ORF">E4K67_22295</name>
</gene>
<evidence type="ECO:0000313" key="1">
    <source>
        <dbReference type="EMBL" id="TGE35852.1"/>
    </source>
</evidence>
<proteinExistence type="predicted"/>
<organism evidence="1 2">
    <name type="scientific">Desulfosporosinus fructosivorans</name>
    <dbReference type="NCBI Taxonomy" id="2018669"/>
    <lineage>
        <taxon>Bacteria</taxon>
        <taxon>Bacillati</taxon>
        <taxon>Bacillota</taxon>
        <taxon>Clostridia</taxon>
        <taxon>Eubacteriales</taxon>
        <taxon>Desulfitobacteriaceae</taxon>
        <taxon>Desulfosporosinus</taxon>
    </lineage>
</organism>
<protein>
    <submittedName>
        <fullName evidence="1">Uncharacterized protein</fullName>
    </submittedName>
</protein>
<keyword evidence="2" id="KW-1185">Reference proteome</keyword>
<accession>A0A4Z0QYJ4</accession>
<evidence type="ECO:0000313" key="2">
    <source>
        <dbReference type="Proteomes" id="UP000298460"/>
    </source>
</evidence>
<name>A0A4Z0QYJ4_9FIRM</name>
<dbReference type="InterPro" id="IPR043733">
    <property type="entry name" value="DUF5677"/>
</dbReference>
<dbReference type="AlphaFoldDB" id="A0A4Z0QYJ4"/>
<dbReference type="OrthoDB" id="2617153at2"/>
<sequence length="255" mass="30091">MYTNGNVLNEMQLNHEKSLTALNAFCKLCDDYLTENEIPDNDLADVTMFMLAKFYKTLLAFRLLIVSGFEEDASILLRTLLENLINLVYISEKPQDRIKLFIEFDHIIRKRILDRFERNYPEEVIDDNVRNSILQNYELVKDNYKPKTSWRRMDIMTNNLEDTQAKYWYDIVYSIESSYVHSNVRSSLKLIQKLDGKKVVKVGQFPFKATDIISKSIELTRGMLLQVTQNWSMDSQEIINAWEKSKLLIDDEFSR</sequence>
<dbReference type="Pfam" id="PF18928">
    <property type="entry name" value="DUF5677"/>
    <property type="match status" value="1"/>
</dbReference>
<reference evidence="1 2" key="1">
    <citation type="submission" date="2019-03" db="EMBL/GenBank/DDBJ databases">
        <title>Draft Genome Sequence of Desulfosporosinus fructosivorans Strain 63.6F, Isolated from Marine Sediment in the Baltic Sea.</title>
        <authorList>
            <person name="Hausmann B."/>
            <person name="Vandieken V."/>
            <person name="Pjevac P."/>
            <person name="Schreck K."/>
            <person name="Herbold C.W."/>
            <person name="Loy A."/>
        </authorList>
    </citation>
    <scope>NUCLEOTIDE SEQUENCE [LARGE SCALE GENOMIC DNA]</scope>
    <source>
        <strain evidence="1 2">63.6F</strain>
    </source>
</reference>
<dbReference type="RefSeq" id="WP_135550781.1">
    <property type="nucleotide sequence ID" value="NZ_SPQQ01000010.1"/>
</dbReference>
<dbReference type="EMBL" id="SPQQ01000010">
    <property type="protein sequence ID" value="TGE35852.1"/>
    <property type="molecule type" value="Genomic_DNA"/>
</dbReference>
<comment type="caution">
    <text evidence="1">The sequence shown here is derived from an EMBL/GenBank/DDBJ whole genome shotgun (WGS) entry which is preliminary data.</text>
</comment>
<dbReference type="Proteomes" id="UP000298460">
    <property type="component" value="Unassembled WGS sequence"/>
</dbReference>